<dbReference type="EMBL" id="CP119877">
    <property type="protein sequence ID" value="WFD34106.1"/>
    <property type="molecule type" value="Genomic_DNA"/>
</dbReference>
<feature type="domain" description="J" evidence="3">
    <location>
        <begin position="48"/>
        <end position="111"/>
    </location>
</feature>
<proteinExistence type="predicted"/>
<evidence type="ECO:0000256" key="1">
    <source>
        <dbReference type="ARBA" id="ARBA00023186"/>
    </source>
</evidence>
<dbReference type="GO" id="GO:0036503">
    <property type="term" value="P:ERAD pathway"/>
    <property type="evidence" value="ECO:0007669"/>
    <property type="project" value="TreeGrafter"/>
</dbReference>
<keyword evidence="2" id="KW-0812">Transmembrane</keyword>
<accession>A0AAF0ETJ0</accession>
<dbReference type="Gene3D" id="1.10.287.110">
    <property type="entry name" value="DnaJ domain"/>
    <property type="match status" value="1"/>
</dbReference>
<evidence type="ECO:0000256" key="2">
    <source>
        <dbReference type="SAM" id="Phobius"/>
    </source>
</evidence>
<evidence type="ECO:0000259" key="3">
    <source>
        <dbReference type="PROSITE" id="PS50076"/>
    </source>
</evidence>
<dbReference type="InterPro" id="IPR051948">
    <property type="entry name" value="Hsp70_co-chaperone_J-domain"/>
</dbReference>
<dbReference type="CDD" id="cd06257">
    <property type="entry name" value="DnaJ"/>
    <property type="match status" value="1"/>
</dbReference>
<dbReference type="AlphaFoldDB" id="A0AAF0ETJ0"/>
<dbReference type="Proteomes" id="UP001219933">
    <property type="component" value="Chromosome 1"/>
</dbReference>
<dbReference type="GO" id="GO:0005783">
    <property type="term" value="C:endoplasmic reticulum"/>
    <property type="evidence" value="ECO:0007669"/>
    <property type="project" value="TreeGrafter"/>
</dbReference>
<evidence type="ECO:0000313" key="4">
    <source>
        <dbReference type="EMBL" id="WFD34106.1"/>
    </source>
</evidence>
<dbReference type="PANTHER" id="PTHR44360:SF1">
    <property type="entry name" value="DNAJ HOMOLOG SUBFAMILY B MEMBER 9"/>
    <property type="match status" value="1"/>
</dbReference>
<keyword evidence="1" id="KW-0143">Chaperone</keyword>
<reference evidence="4" key="1">
    <citation type="submission" date="2023-03" db="EMBL/GenBank/DDBJ databases">
        <title>Mating type loci evolution in Malassezia.</title>
        <authorList>
            <person name="Coelho M.A."/>
        </authorList>
    </citation>
    <scope>NUCLEOTIDE SEQUENCE</scope>
    <source>
        <strain evidence="4">CBS 11721</strain>
    </source>
</reference>
<keyword evidence="2" id="KW-1133">Transmembrane helix</keyword>
<evidence type="ECO:0000313" key="5">
    <source>
        <dbReference type="Proteomes" id="UP001219933"/>
    </source>
</evidence>
<dbReference type="GO" id="GO:0051787">
    <property type="term" value="F:misfolded protein binding"/>
    <property type="evidence" value="ECO:0007669"/>
    <property type="project" value="TreeGrafter"/>
</dbReference>
<dbReference type="InterPro" id="IPR036869">
    <property type="entry name" value="J_dom_sf"/>
</dbReference>
<dbReference type="PRINTS" id="PR00625">
    <property type="entry name" value="JDOMAIN"/>
</dbReference>
<sequence>MPFKPLKLRTANPGSLASGSHRAAAYLIAAIGLFAFRLVREILDMETSMYTVLHVGYNATEGDIRKSYRELARIYHPDKVGPEKEHIFVGIHDAYSTLADPVLRFAYDRFGAQVTEWRHASSVHDYMATGMEMFFYAQLYIIGIHAFNWLISRHDARNIYTLGTYWGALLQLAAIAVQLYFLTQGMPAWLARSTGSVPFQINLLLLRLVPSFLLALESCADAIQRLLTSGSRKHFAFGDAHIEHDIDAESSRLMNYLQEDPRTLVDAQEHLELVASGILQLEERILLLADGVAKSAAMLNTTASTPPPSPRSSISS</sequence>
<keyword evidence="5" id="KW-1185">Reference proteome</keyword>
<dbReference type="PROSITE" id="PS50076">
    <property type="entry name" value="DNAJ_2"/>
    <property type="match status" value="1"/>
</dbReference>
<name>A0AAF0ETJ0_9BASI</name>
<feature type="transmembrane region" description="Helical" evidence="2">
    <location>
        <begin position="133"/>
        <end position="151"/>
    </location>
</feature>
<dbReference type="Pfam" id="PF00226">
    <property type="entry name" value="DnaJ"/>
    <property type="match status" value="1"/>
</dbReference>
<feature type="transmembrane region" description="Helical" evidence="2">
    <location>
        <begin position="163"/>
        <end position="182"/>
    </location>
</feature>
<dbReference type="PANTHER" id="PTHR44360">
    <property type="entry name" value="DNAJ HOMOLOG SUBFAMILY B MEMBER 9"/>
    <property type="match status" value="1"/>
</dbReference>
<dbReference type="InterPro" id="IPR001623">
    <property type="entry name" value="DnaJ_domain"/>
</dbReference>
<protein>
    <recommendedName>
        <fullName evidence="3">J domain-containing protein</fullName>
    </recommendedName>
</protein>
<keyword evidence="2" id="KW-0472">Membrane</keyword>
<gene>
    <name evidence="4" type="ORF">MCUN1_000938</name>
</gene>
<dbReference type="GO" id="GO:0051087">
    <property type="term" value="F:protein-folding chaperone binding"/>
    <property type="evidence" value="ECO:0007669"/>
    <property type="project" value="TreeGrafter"/>
</dbReference>
<dbReference type="SMART" id="SM00271">
    <property type="entry name" value="DnaJ"/>
    <property type="match status" value="1"/>
</dbReference>
<dbReference type="SUPFAM" id="SSF46565">
    <property type="entry name" value="Chaperone J-domain"/>
    <property type="match status" value="1"/>
</dbReference>
<organism evidence="4 5">
    <name type="scientific">Malassezia cuniculi</name>
    <dbReference type="NCBI Taxonomy" id="948313"/>
    <lineage>
        <taxon>Eukaryota</taxon>
        <taxon>Fungi</taxon>
        <taxon>Dikarya</taxon>
        <taxon>Basidiomycota</taxon>
        <taxon>Ustilaginomycotina</taxon>
        <taxon>Malasseziomycetes</taxon>
        <taxon>Malasseziales</taxon>
        <taxon>Malasseziaceae</taxon>
        <taxon>Malassezia</taxon>
    </lineage>
</organism>